<organism evidence="1">
    <name type="scientific">gut metagenome</name>
    <dbReference type="NCBI Taxonomy" id="749906"/>
    <lineage>
        <taxon>unclassified sequences</taxon>
        <taxon>metagenomes</taxon>
        <taxon>organismal metagenomes</taxon>
    </lineage>
</organism>
<dbReference type="EMBL" id="AMCI01003242">
    <property type="protein sequence ID" value="EJX00748.1"/>
    <property type="molecule type" value="Genomic_DNA"/>
</dbReference>
<gene>
    <name evidence="1" type="ORF">EVA_11147</name>
</gene>
<evidence type="ECO:0000313" key="1">
    <source>
        <dbReference type="EMBL" id="EJX00748.1"/>
    </source>
</evidence>
<name>J9GG24_9ZZZZ</name>
<sequence>MPVLLFIIFNPIYSSNDLAHENLMNGVKIPLITFAAGYQNIYYLWQVLER</sequence>
<accession>J9GG24</accession>
<dbReference type="AlphaFoldDB" id="J9GG24"/>
<protein>
    <submittedName>
        <fullName evidence="1">Uncharacterized protein</fullName>
    </submittedName>
</protein>
<reference evidence="1" key="1">
    <citation type="journal article" date="2012" name="PLoS ONE">
        <title>Gene sets for utilization of primary and secondary nutrition supplies in the distal gut of endangered iberian lynx.</title>
        <authorList>
            <person name="Alcaide M."/>
            <person name="Messina E."/>
            <person name="Richter M."/>
            <person name="Bargiela R."/>
            <person name="Peplies J."/>
            <person name="Huws S.A."/>
            <person name="Newbold C.J."/>
            <person name="Golyshin P.N."/>
            <person name="Simon M.A."/>
            <person name="Lopez G."/>
            <person name="Yakimov M.M."/>
            <person name="Ferrer M."/>
        </authorList>
    </citation>
    <scope>NUCLEOTIDE SEQUENCE</scope>
</reference>
<comment type="caution">
    <text evidence="1">The sequence shown here is derived from an EMBL/GenBank/DDBJ whole genome shotgun (WGS) entry which is preliminary data.</text>
</comment>
<proteinExistence type="predicted"/>